<dbReference type="Proteomes" id="UP000831439">
    <property type="component" value="Segment"/>
</dbReference>
<evidence type="ECO:0000313" key="2">
    <source>
        <dbReference type="Proteomes" id="UP000831439"/>
    </source>
</evidence>
<reference evidence="1 2" key="1">
    <citation type="journal article" date="2020" name="Genomics">
        <title>Characterization of a novel alphabaculovirus isolated from the Southern armyworm, Spodoptera eridania (Cramer, 1782) (Lepidoptera: Noctuidae) and the evolution of odv-e66, a bacterium-acquired baculoviral chondroitinase gene.</title>
        <authorList>
            <person name="Rodrigues D.T."/>
            <person name="Peterson L."/>
            <person name="de Oliveira L.B."/>
            <person name="Sosa-Gomez D.R."/>
            <person name="Ribeiro B.M."/>
            <person name="Ardisson-Araujo D.M.P."/>
        </authorList>
    </citation>
    <scope>NUCLEOTIDE SEQUENCE [LARGE SCALE GENOMIC DNA]</scope>
    <source>
        <strain evidence="1">CNPSo-165</strain>
    </source>
</reference>
<dbReference type="GeneID" id="80539143"/>
<keyword evidence="2" id="KW-1185">Reference proteome</keyword>
<dbReference type="RefSeq" id="YP_010800539.1">
    <property type="nucleotide sequence ID" value="NC_076869.1"/>
</dbReference>
<proteinExistence type="predicted"/>
<organism evidence="1 2">
    <name type="scientific">Spodoptera eridania nucleopolyhedrovirus</name>
    <dbReference type="NCBI Taxonomy" id="2315721"/>
    <lineage>
        <taxon>Viruses</taxon>
        <taxon>Viruses incertae sedis</taxon>
        <taxon>Naldaviricetes</taxon>
        <taxon>Lefavirales</taxon>
        <taxon>Baculoviridae</taxon>
        <taxon>Alphabaculovirus</taxon>
        <taxon>Alphabaculovirus speridaniae</taxon>
    </lineage>
</organism>
<dbReference type="EMBL" id="MT040195">
    <property type="protein sequence ID" value="QNV47836.1"/>
    <property type="molecule type" value="Genomic_DNA"/>
</dbReference>
<evidence type="ECO:0000313" key="1">
    <source>
        <dbReference type="EMBL" id="QNV47836.1"/>
    </source>
</evidence>
<sequence>MNAGVLCLAIDSVALNLRRLHGSVIRGYYCVDYELPLPDMVDLRNKLDVIRYNVEYLTDYAKNNLHVADIHVNAMVSAAITDELDMMLKNFTNQKDGDQKYLFIKTCQYVIMQSNNFNINNYLSHLKINKFHHVSTFVNMVNVHVLPTSRLFPYLIRQLGFLRRLCNKTQLHIAELNAVDALINMKQRQLPPHPQQMPQYQELPHQQQQISDDLPNFTFNTQFFNE</sequence>
<name>A0ABX6TQ34_9ABAC</name>
<protein>
    <submittedName>
        <fullName evidence="1">Ac112/133-like protein</fullName>
    </submittedName>
</protein>
<accession>A0ABX6TQ34</accession>